<sequence length="376" mass="38780">MATGYTDVAGGPVRPLAARDDDTPSWVQRTLPTPVSNESLSDITCFVVNGCFSVGKGADNARMLLGATGTWLFYDTPEPVGTVASQLRGVHCISGNYWCTAVGVYNVRGGPQLPYAVTDSDSGAWDLRSVPTPGGASAGLNDTFCFLSLACLAVGYYVDAGVLRTFASAWNGSTWSTRTPLNAPGSTNNSLTGVSCPTSSLDCIAAGYASVSGVTQPLMQRWTGFSWTLHTTPLPAGASSGHLLGVSCTVTNPITCMGVGSAGGQAYVVRWGGSGTTWTAEAAPRPAFATSSQFEEVSCTSATACTAVGWFELPSGVRESFAASWNGTAWTTHVTPNPGTRTNVLLGVSCVSSTVCRTAGYASSGGQTFNFAATLN</sequence>
<dbReference type="KEGG" id="cwo:Cwoe_1426"/>
<accession>D3EYY0</accession>
<evidence type="ECO:0000313" key="2">
    <source>
        <dbReference type="EMBL" id="ADB49854.1"/>
    </source>
</evidence>
<name>D3EYY0_CONWI</name>
<evidence type="ECO:0000256" key="1">
    <source>
        <dbReference type="SAM" id="MobiDB-lite"/>
    </source>
</evidence>
<dbReference type="EMBL" id="CP001854">
    <property type="protein sequence ID" value="ADB49854.1"/>
    <property type="molecule type" value="Genomic_DNA"/>
</dbReference>
<dbReference type="OrthoDB" id="3454650at2"/>
<dbReference type="AlphaFoldDB" id="D3EYY0"/>
<dbReference type="HOGENOM" id="CLU_735112_0_0_11"/>
<reference evidence="2 3" key="1">
    <citation type="journal article" date="2010" name="Stand. Genomic Sci.">
        <title>Complete genome sequence of Conexibacter woesei type strain (ID131577).</title>
        <authorList>
            <person name="Pukall R."/>
            <person name="Lapidus A."/>
            <person name="Glavina Del Rio T."/>
            <person name="Copeland A."/>
            <person name="Tice H."/>
            <person name="Cheng J.-F."/>
            <person name="Lucas S."/>
            <person name="Chen F."/>
            <person name="Nolan M."/>
            <person name="Bruce D."/>
            <person name="Goodwin L."/>
            <person name="Pitluck S."/>
            <person name="Mavromatis K."/>
            <person name="Ivanova N."/>
            <person name="Ovchinnikova G."/>
            <person name="Pati A."/>
            <person name="Chen A."/>
            <person name="Palaniappan K."/>
            <person name="Land M."/>
            <person name="Hauser L."/>
            <person name="Chang Y.-J."/>
            <person name="Jeffries C.D."/>
            <person name="Chain P."/>
            <person name="Meincke L."/>
            <person name="Sims D."/>
            <person name="Brettin T."/>
            <person name="Detter J.C."/>
            <person name="Rohde M."/>
            <person name="Goeker M."/>
            <person name="Bristow J."/>
            <person name="Eisen J.A."/>
            <person name="Markowitz V."/>
            <person name="Kyrpides N.C."/>
            <person name="Klenk H.-P."/>
            <person name="Hugenholtz P."/>
        </authorList>
    </citation>
    <scope>NUCLEOTIDE SEQUENCE [LARGE SCALE GENOMIC DNA]</scope>
    <source>
        <strain evidence="3">DSM 14684 / CIP 108061 / JCM 11494 / NBRC 100937 / ID131577</strain>
    </source>
</reference>
<protein>
    <submittedName>
        <fullName evidence="2">Uncharacterized protein</fullName>
    </submittedName>
</protein>
<gene>
    <name evidence="2" type="ordered locus">Cwoe_1426</name>
</gene>
<evidence type="ECO:0000313" key="3">
    <source>
        <dbReference type="Proteomes" id="UP000008229"/>
    </source>
</evidence>
<dbReference type="STRING" id="469383.Cwoe_1426"/>
<dbReference type="Proteomes" id="UP000008229">
    <property type="component" value="Chromosome"/>
</dbReference>
<dbReference type="RefSeq" id="WP_012932905.1">
    <property type="nucleotide sequence ID" value="NC_013739.1"/>
</dbReference>
<feature type="region of interest" description="Disordered" evidence="1">
    <location>
        <begin position="1"/>
        <end position="23"/>
    </location>
</feature>
<dbReference type="SUPFAM" id="SSF89372">
    <property type="entry name" value="Fucose-specific lectin"/>
    <property type="match status" value="1"/>
</dbReference>
<keyword evidence="3" id="KW-1185">Reference proteome</keyword>
<organism evidence="2 3">
    <name type="scientific">Conexibacter woesei (strain DSM 14684 / CCUG 47730 / CIP 108061 / JCM 11494 / NBRC 100937 / ID131577)</name>
    <dbReference type="NCBI Taxonomy" id="469383"/>
    <lineage>
        <taxon>Bacteria</taxon>
        <taxon>Bacillati</taxon>
        <taxon>Actinomycetota</taxon>
        <taxon>Thermoleophilia</taxon>
        <taxon>Solirubrobacterales</taxon>
        <taxon>Conexibacteraceae</taxon>
        <taxon>Conexibacter</taxon>
    </lineage>
</organism>
<proteinExistence type="predicted"/>
<reference evidence="3" key="2">
    <citation type="submission" date="2010-01" db="EMBL/GenBank/DDBJ databases">
        <title>The complete genome of Conexibacter woesei DSM 14684.</title>
        <authorList>
            <consortium name="US DOE Joint Genome Institute (JGI-PGF)"/>
            <person name="Lucas S."/>
            <person name="Copeland A."/>
            <person name="Lapidus A."/>
            <person name="Glavina del Rio T."/>
            <person name="Dalin E."/>
            <person name="Tice H."/>
            <person name="Bruce D."/>
            <person name="Goodwin L."/>
            <person name="Pitluck S."/>
            <person name="Kyrpides N."/>
            <person name="Mavromatis K."/>
            <person name="Ivanova N."/>
            <person name="Mikhailova N."/>
            <person name="Chertkov O."/>
            <person name="Brettin T."/>
            <person name="Detter J.C."/>
            <person name="Han C."/>
            <person name="Larimer F."/>
            <person name="Land M."/>
            <person name="Hauser L."/>
            <person name="Markowitz V."/>
            <person name="Cheng J.-F."/>
            <person name="Hugenholtz P."/>
            <person name="Woyke T."/>
            <person name="Wu D."/>
            <person name="Pukall R."/>
            <person name="Steenblock K."/>
            <person name="Schneider S."/>
            <person name="Klenk H.-P."/>
            <person name="Eisen J.A."/>
        </authorList>
    </citation>
    <scope>NUCLEOTIDE SEQUENCE [LARGE SCALE GENOMIC DNA]</scope>
    <source>
        <strain evidence="3">DSM 14684 / CIP 108061 / JCM 11494 / NBRC 100937 / ID131577</strain>
    </source>
</reference>